<keyword evidence="2" id="KW-1185">Reference proteome</keyword>
<evidence type="ECO:0000313" key="2">
    <source>
        <dbReference type="Proteomes" id="UP000619244"/>
    </source>
</evidence>
<reference evidence="1" key="1">
    <citation type="journal article" date="2014" name="Int. J. Syst. Evol. Microbiol.">
        <title>Complete genome sequence of Corynebacterium casei LMG S-19264T (=DSM 44701T), isolated from a smear-ripened cheese.</title>
        <authorList>
            <consortium name="US DOE Joint Genome Institute (JGI-PGF)"/>
            <person name="Walter F."/>
            <person name="Albersmeier A."/>
            <person name="Kalinowski J."/>
            <person name="Ruckert C."/>
        </authorList>
    </citation>
    <scope>NUCLEOTIDE SEQUENCE</scope>
    <source>
        <strain evidence="1">JCM 4790</strain>
    </source>
</reference>
<accession>A0A918NNK2</accession>
<dbReference type="EMBL" id="BMVU01000020">
    <property type="protein sequence ID" value="GGX83265.1"/>
    <property type="molecule type" value="Genomic_DNA"/>
</dbReference>
<proteinExistence type="predicted"/>
<protein>
    <submittedName>
        <fullName evidence="1">Uncharacterized protein</fullName>
    </submittedName>
</protein>
<gene>
    <name evidence="1" type="ORF">GCM10010358_41960</name>
</gene>
<sequence>MTKRAKRQVSDGAAQAAIASVATGAGAALGGPAGALVGAAAAPALSTGLKLLSEKVARNRQDRSSEVLFLAAGALGLKEEELAGALLGDERLLELAGRVILSAQDISQEAKRRALALTLAAAVDDPSPARLDVMELVHSALSSIDAPHIRFMYVISDAEPLPELPEQPIHGQSYGMSVDQVSKRDPGLSEGASAILQKLLSLGLVESASNGITFGDRYKPYALSRLGFRLLSFLRDPQGE</sequence>
<evidence type="ECO:0000313" key="1">
    <source>
        <dbReference type="EMBL" id="GGX83265.1"/>
    </source>
</evidence>
<dbReference type="Proteomes" id="UP000619244">
    <property type="component" value="Unassembled WGS sequence"/>
</dbReference>
<dbReference type="AlphaFoldDB" id="A0A918NNK2"/>
<organism evidence="1 2">
    <name type="scientific">Streptomyces minutiscleroticus</name>
    <dbReference type="NCBI Taxonomy" id="68238"/>
    <lineage>
        <taxon>Bacteria</taxon>
        <taxon>Bacillati</taxon>
        <taxon>Actinomycetota</taxon>
        <taxon>Actinomycetes</taxon>
        <taxon>Kitasatosporales</taxon>
        <taxon>Streptomycetaceae</taxon>
        <taxon>Streptomyces</taxon>
    </lineage>
</organism>
<reference evidence="1" key="2">
    <citation type="submission" date="2020-09" db="EMBL/GenBank/DDBJ databases">
        <authorList>
            <person name="Sun Q."/>
            <person name="Ohkuma M."/>
        </authorList>
    </citation>
    <scope>NUCLEOTIDE SEQUENCE</scope>
    <source>
        <strain evidence="1">JCM 4790</strain>
    </source>
</reference>
<name>A0A918NNK2_9ACTN</name>
<comment type="caution">
    <text evidence="1">The sequence shown here is derived from an EMBL/GenBank/DDBJ whole genome shotgun (WGS) entry which is preliminary data.</text>
</comment>
<dbReference type="RefSeq" id="WP_190191816.1">
    <property type="nucleotide sequence ID" value="NZ_BMVU01000020.1"/>
</dbReference>